<keyword evidence="3" id="KW-1185">Reference proteome</keyword>
<dbReference type="Pfam" id="PF04654">
    <property type="entry name" value="DUF599"/>
    <property type="match status" value="1"/>
</dbReference>
<sequence>MEDQNRLLEFTLVPLGLLILFAYHLWLLYRIVKHPTKTFIGVNAISRRFWVLSMMEDVSKNGVLAVQTLRNNIMASTLLASTAVMLSSLIAILMASGKHSHSSFLNVLGERSQFSFSVKVLLHPPLLPHHFPLQCAVRKVLQPWEYTDKRAVQENVVGPPAAGGHGGVRGGDHQQGRHLLVHRSQGLLLLLPHLPLDLRPHPHVPQLLCARLHSLHPRYPHRFPAAVDNHRHGFRQKK</sequence>
<feature type="transmembrane region" description="Helical" evidence="1">
    <location>
        <begin position="73"/>
        <end position="95"/>
    </location>
</feature>
<dbReference type="EMBL" id="JAXIOK010000018">
    <property type="protein sequence ID" value="KAK4749742.1"/>
    <property type="molecule type" value="Genomic_DNA"/>
</dbReference>
<protein>
    <submittedName>
        <fullName evidence="2">Uncharacterized protein</fullName>
    </submittedName>
</protein>
<evidence type="ECO:0000313" key="3">
    <source>
        <dbReference type="Proteomes" id="UP001345219"/>
    </source>
</evidence>
<comment type="caution">
    <text evidence="2">The sequence shown here is derived from an EMBL/GenBank/DDBJ whole genome shotgun (WGS) entry which is preliminary data.</text>
</comment>
<accession>A0AAN7H4G7</accession>
<proteinExistence type="predicted"/>
<evidence type="ECO:0000256" key="1">
    <source>
        <dbReference type="SAM" id="Phobius"/>
    </source>
</evidence>
<keyword evidence="1" id="KW-1133">Transmembrane helix</keyword>
<organism evidence="2 3">
    <name type="scientific">Trapa incisa</name>
    <dbReference type="NCBI Taxonomy" id="236973"/>
    <lineage>
        <taxon>Eukaryota</taxon>
        <taxon>Viridiplantae</taxon>
        <taxon>Streptophyta</taxon>
        <taxon>Embryophyta</taxon>
        <taxon>Tracheophyta</taxon>
        <taxon>Spermatophyta</taxon>
        <taxon>Magnoliopsida</taxon>
        <taxon>eudicotyledons</taxon>
        <taxon>Gunneridae</taxon>
        <taxon>Pentapetalae</taxon>
        <taxon>rosids</taxon>
        <taxon>malvids</taxon>
        <taxon>Myrtales</taxon>
        <taxon>Lythraceae</taxon>
        <taxon>Trapa</taxon>
    </lineage>
</organism>
<dbReference type="Proteomes" id="UP001345219">
    <property type="component" value="Chromosome 21"/>
</dbReference>
<keyword evidence="1" id="KW-0472">Membrane</keyword>
<dbReference type="PANTHER" id="PTHR31168">
    <property type="entry name" value="OS02G0292800 PROTEIN"/>
    <property type="match status" value="1"/>
</dbReference>
<keyword evidence="1" id="KW-0812">Transmembrane</keyword>
<dbReference type="PANTHER" id="PTHR31168:SF1">
    <property type="entry name" value="DUF599 FAMILY PROTEIN"/>
    <property type="match status" value="1"/>
</dbReference>
<feature type="transmembrane region" description="Helical" evidence="1">
    <location>
        <begin position="7"/>
        <end position="29"/>
    </location>
</feature>
<gene>
    <name evidence="2" type="ORF">SAY87_027191</name>
</gene>
<reference evidence="2 3" key="1">
    <citation type="journal article" date="2023" name="Hortic Res">
        <title>Pangenome of water caltrop reveals structural variations and asymmetric subgenome divergence after allopolyploidization.</title>
        <authorList>
            <person name="Zhang X."/>
            <person name="Chen Y."/>
            <person name="Wang L."/>
            <person name="Yuan Y."/>
            <person name="Fang M."/>
            <person name="Shi L."/>
            <person name="Lu R."/>
            <person name="Comes H.P."/>
            <person name="Ma Y."/>
            <person name="Chen Y."/>
            <person name="Huang G."/>
            <person name="Zhou Y."/>
            <person name="Zheng Z."/>
            <person name="Qiu Y."/>
        </authorList>
    </citation>
    <scope>NUCLEOTIDE SEQUENCE [LARGE SCALE GENOMIC DNA]</scope>
    <source>
        <tissue evidence="2">Roots</tissue>
    </source>
</reference>
<name>A0AAN7H4G7_9MYRT</name>
<dbReference type="AlphaFoldDB" id="A0AAN7H4G7"/>
<evidence type="ECO:0000313" key="2">
    <source>
        <dbReference type="EMBL" id="KAK4749742.1"/>
    </source>
</evidence>
<dbReference type="InterPro" id="IPR006747">
    <property type="entry name" value="DUF599"/>
</dbReference>